<dbReference type="Pfam" id="PF00497">
    <property type="entry name" value="SBP_bac_3"/>
    <property type="match status" value="1"/>
</dbReference>
<comment type="caution">
    <text evidence="5">The sequence shown here is derived from an EMBL/GenBank/DDBJ whole genome shotgun (WGS) entry which is preliminary data.</text>
</comment>
<protein>
    <submittedName>
        <fullName evidence="5">Amino acid ABC transporter substrate-binding protein</fullName>
    </submittedName>
</protein>
<dbReference type="PANTHER" id="PTHR30085">
    <property type="entry name" value="AMINO ACID ABC TRANSPORTER PERMEASE"/>
    <property type="match status" value="1"/>
</dbReference>
<keyword evidence="2" id="KW-0813">Transport</keyword>
<dbReference type="Gene3D" id="3.40.190.10">
    <property type="entry name" value="Periplasmic binding protein-like II"/>
    <property type="match status" value="2"/>
</dbReference>
<dbReference type="PANTHER" id="PTHR30085:SF2">
    <property type="entry name" value="GLUTAMATE_ASPARTATE IMPORT SOLUTE-BINDING PROTEIN"/>
    <property type="match status" value="1"/>
</dbReference>
<evidence type="ECO:0000256" key="3">
    <source>
        <dbReference type="ARBA" id="ARBA00022729"/>
    </source>
</evidence>
<name>A0ABY2QQY9_9HYPH</name>
<evidence type="ECO:0000256" key="1">
    <source>
        <dbReference type="ARBA" id="ARBA00010333"/>
    </source>
</evidence>
<dbReference type="RefSeq" id="WP_136559101.1">
    <property type="nucleotide sequence ID" value="NZ_STGT01000004.1"/>
</dbReference>
<proteinExistence type="inferred from homology"/>
<feature type="domain" description="Solute-binding protein family 3/N-terminal" evidence="4">
    <location>
        <begin position="48"/>
        <end position="281"/>
    </location>
</feature>
<comment type="similarity">
    <text evidence="1">Belongs to the bacterial solute-binding protein 3 family.</text>
</comment>
<keyword evidence="6" id="KW-1185">Reference proteome</keyword>
<dbReference type="InterPro" id="IPR001638">
    <property type="entry name" value="Solute-binding_3/MltF_N"/>
</dbReference>
<dbReference type="SUPFAM" id="SSF53850">
    <property type="entry name" value="Periplasmic binding protein-like II"/>
    <property type="match status" value="1"/>
</dbReference>
<gene>
    <name evidence="5" type="ORF">E9677_16045</name>
</gene>
<sequence>MKGQYSQNLELPKVLLAAAATLLFLLSAGPSRSEAPTSTLQKIAETGLLRIGYSAEDFPFSYREQDGTVTGYSTELCLQVIDTIRQSLKLASVKVEYVERTPRDRVSKLRNGDFDIECVASTNNAERRRSVGFSYPHFITGTQFVALRKNNLKTIADLAGHTVAATSGTTNIGQLNGLNRDRALHIAVMTVETHKDALQLVREGRAAAFVMDGILLAAMIAKAPDPEIFALSTEALGWPEPYGLMVRLEDTEFKSAVNAALKNIYASGKIDELYEKWFNTPVPPSGINMRQAMTKEVREAFDNPVDPQGP</sequence>
<evidence type="ECO:0000313" key="6">
    <source>
        <dbReference type="Proteomes" id="UP000309667"/>
    </source>
</evidence>
<reference evidence="5 6" key="1">
    <citation type="submission" date="2019-04" db="EMBL/GenBank/DDBJ databases">
        <title>Genome sequence of strain 7209-2.</title>
        <authorList>
            <person name="Gao J."/>
            <person name="Sun J."/>
        </authorList>
    </citation>
    <scope>NUCLEOTIDE SEQUENCE [LARGE SCALE GENOMIC DNA]</scope>
    <source>
        <strain evidence="5 6">7209-2</strain>
    </source>
</reference>
<dbReference type="Proteomes" id="UP000309667">
    <property type="component" value="Unassembled WGS sequence"/>
</dbReference>
<dbReference type="InterPro" id="IPR051455">
    <property type="entry name" value="Bact_solute-bind_prot3"/>
</dbReference>
<organism evidence="5 6">
    <name type="scientific">Rhizobium rhizophilum</name>
    <dbReference type="NCBI Taxonomy" id="1850373"/>
    <lineage>
        <taxon>Bacteria</taxon>
        <taxon>Pseudomonadati</taxon>
        <taxon>Pseudomonadota</taxon>
        <taxon>Alphaproteobacteria</taxon>
        <taxon>Hyphomicrobiales</taxon>
        <taxon>Rhizobiaceae</taxon>
        <taxon>Rhizobium/Agrobacterium group</taxon>
        <taxon>Rhizobium</taxon>
    </lineage>
</organism>
<dbReference type="SMART" id="SM00062">
    <property type="entry name" value="PBPb"/>
    <property type="match status" value="1"/>
</dbReference>
<keyword evidence="3" id="KW-0732">Signal</keyword>
<evidence type="ECO:0000313" key="5">
    <source>
        <dbReference type="EMBL" id="THV12302.1"/>
    </source>
</evidence>
<dbReference type="CDD" id="cd13688">
    <property type="entry name" value="PBP2_GltI_DEBP"/>
    <property type="match status" value="1"/>
</dbReference>
<evidence type="ECO:0000256" key="2">
    <source>
        <dbReference type="ARBA" id="ARBA00022448"/>
    </source>
</evidence>
<accession>A0ABY2QQY9</accession>
<evidence type="ECO:0000259" key="4">
    <source>
        <dbReference type="SMART" id="SM00062"/>
    </source>
</evidence>
<dbReference type="EMBL" id="STGT01000004">
    <property type="protein sequence ID" value="THV12302.1"/>
    <property type="molecule type" value="Genomic_DNA"/>
</dbReference>